<evidence type="ECO:0000259" key="1">
    <source>
        <dbReference type="Pfam" id="PF16356"/>
    </source>
</evidence>
<accession>A0ABQ3HT46</accession>
<dbReference type="InterPro" id="IPR017850">
    <property type="entry name" value="Alkaline_phosphatase_core_sf"/>
</dbReference>
<proteinExistence type="predicted"/>
<dbReference type="SUPFAM" id="SSF53649">
    <property type="entry name" value="Alkaline phosphatase-like"/>
    <property type="match status" value="1"/>
</dbReference>
<name>A0ABQ3HT46_9SPHI</name>
<dbReference type="InterPro" id="IPR032309">
    <property type="entry name" value="DUF4983"/>
</dbReference>
<dbReference type="Pfam" id="PF13385">
    <property type="entry name" value="Laminin_G_3"/>
    <property type="match status" value="1"/>
</dbReference>
<keyword evidence="3" id="KW-1185">Reference proteome</keyword>
<evidence type="ECO:0000313" key="3">
    <source>
        <dbReference type="Proteomes" id="UP000620550"/>
    </source>
</evidence>
<dbReference type="Gene3D" id="2.60.120.200">
    <property type="match status" value="1"/>
</dbReference>
<evidence type="ECO:0000313" key="2">
    <source>
        <dbReference type="EMBL" id="GHE23390.1"/>
    </source>
</evidence>
<dbReference type="EMBL" id="BNAF01000001">
    <property type="protein sequence ID" value="GHE23390.1"/>
    <property type="molecule type" value="Genomic_DNA"/>
</dbReference>
<dbReference type="Gene3D" id="3.40.720.10">
    <property type="entry name" value="Alkaline Phosphatase, subunit A"/>
    <property type="match status" value="1"/>
</dbReference>
<gene>
    <name evidence="2" type="ORF">GCM10017764_03580</name>
</gene>
<reference evidence="3" key="1">
    <citation type="journal article" date="2019" name="Int. J. Syst. Evol. Microbiol.">
        <title>The Global Catalogue of Microorganisms (GCM) 10K type strain sequencing project: providing services to taxonomists for standard genome sequencing and annotation.</title>
        <authorList>
            <consortium name="The Broad Institute Genomics Platform"/>
            <consortium name="The Broad Institute Genome Sequencing Center for Infectious Disease"/>
            <person name="Wu L."/>
            <person name="Ma J."/>
        </authorList>
    </citation>
    <scope>NUCLEOTIDE SEQUENCE [LARGE SCALE GENOMIC DNA]</scope>
    <source>
        <strain evidence="3">CGMCC 1.12966</strain>
    </source>
</reference>
<dbReference type="Proteomes" id="UP000620550">
    <property type="component" value="Unassembled WGS sequence"/>
</dbReference>
<dbReference type="SUPFAM" id="SSF49899">
    <property type="entry name" value="Concanavalin A-like lectins/glucanases"/>
    <property type="match status" value="1"/>
</dbReference>
<comment type="caution">
    <text evidence="2">The sequence shown here is derived from an EMBL/GenBank/DDBJ whole genome shotgun (WGS) entry which is preliminary data.</text>
</comment>
<sequence length="572" mass="62460">MIMSNFFSTSIRRMLFGASLLFLAGSCNRDFPNLLHEFGAAQDPDPIQDKVLLIVVDGLSGAAVQELEPTNFRVLARNAILSYSSLADSRTDAKISNEAVWATLMTGVSAEKNGVTTDNLTQLNTADYPTMFMRLHNMYQARSSTLYTSSAIHAEALASGTASVQIDTDDDAVVAKATARLQIDTTALQVVHLTALEAAGEASGFTAASPMYAAAIGKLDAQVKQLIDVLHARQSYPNENWLVVITSGKGGLYARDTPDFTAFGDTERETFTMLYSPKFSARVLARPSVADIPYSGSAVNYRYNANVRAVSGNTQVGNIEASKSYTIQFLYKSNHMGALSWPAILGKRPSADGGTGWTFINADQGCQFHTSIGVAGNSNVQIKDGKWHAITGVFNRATNRLILYVDGVAGNPANVNGNETAINSHPLIIGTMPSSGNMNAANYLIANLQIYEYAFSQEDVERYAGLTWIDENHPYYASLIGYWPGYEDVNTNTLTEKTGKAPNFRLDGQWSWASFNELVDFLQPPITASIYRMVPNAVDIPFIIYQWLGVSVEQSWALDGKSWSPNFIRVRN</sequence>
<protein>
    <recommendedName>
        <fullName evidence="1">DUF4983 domain-containing protein</fullName>
    </recommendedName>
</protein>
<dbReference type="Pfam" id="PF16356">
    <property type="entry name" value="DUF4983"/>
    <property type="match status" value="1"/>
</dbReference>
<organism evidence="2 3">
    <name type="scientific">Sphingobacterium griseoflavum</name>
    <dbReference type="NCBI Taxonomy" id="1474952"/>
    <lineage>
        <taxon>Bacteria</taxon>
        <taxon>Pseudomonadati</taxon>
        <taxon>Bacteroidota</taxon>
        <taxon>Sphingobacteriia</taxon>
        <taxon>Sphingobacteriales</taxon>
        <taxon>Sphingobacteriaceae</taxon>
        <taxon>Sphingobacterium</taxon>
    </lineage>
</organism>
<dbReference type="InterPro" id="IPR013320">
    <property type="entry name" value="ConA-like_dom_sf"/>
</dbReference>
<feature type="domain" description="DUF4983" evidence="1">
    <location>
        <begin position="472"/>
        <end position="563"/>
    </location>
</feature>